<dbReference type="PRINTS" id="PR00171">
    <property type="entry name" value="SUGRTRNSPORT"/>
</dbReference>
<comment type="caution">
    <text evidence="11">The sequence shown here is derived from an EMBL/GenBank/DDBJ whole genome shotgun (WGS) entry which is preliminary data.</text>
</comment>
<dbReference type="InterPro" id="IPR005828">
    <property type="entry name" value="MFS_sugar_transport-like"/>
</dbReference>
<name>A0A423VH69_9PEZI</name>
<feature type="transmembrane region" description="Helical" evidence="9">
    <location>
        <begin position="66"/>
        <end position="87"/>
    </location>
</feature>
<evidence type="ECO:0000256" key="4">
    <source>
        <dbReference type="ARBA" id="ARBA00022692"/>
    </source>
</evidence>
<dbReference type="FunFam" id="1.20.1250.20:FF:000117">
    <property type="entry name" value="MFS hexose transporter"/>
    <property type="match status" value="1"/>
</dbReference>
<feature type="transmembrane region" description="Helical" evidence="9">
    <location>
        <begin position="188"/>
        <end position="209"/>
    </location>
</feature>
<evidence type="ECO:0000256" key="6">
    <source>
        <dbReference type="ARBA" id="ARBA00023136"/>
    </source>
</evidence>
<keyword evidence="3 7" id="KW-0813">Transport</keyword>
<feature type="transmembrane region" description="Helical" evidence="9">
    <location>
        <begin position="278"/>
        <end position="300"/>
    </location>
</feature>
<dbReference type="SUPFAM" id="SSF103473">
    <property type="entry name" value="MFS general substrate transporter"/>
    <property type="match status" value="1"/>
</dbReference>
<feature type="domain" description="Major facilitator superfamily (MFS) profile" evidence="10">
    <location>
        <begin position="30"/>
        <end position="487"/>
    </location>
</feature>
<dbReference type="EMBL" id="LKEA01000063">
    <property type="protein sequence ID" value="ROV90379.1"/>
    <property type="molecule type" value="Genomic_DNA"/>
</dbReference>
<dbReference type="PANTHER" id="PTHR48022">
    <property type="entry name" value="PLASTIDIC GLUCOSE TRANSPORTER 4"/>
    <property type="match status" value="1"/>
</dbReference>
<dbReference type="InterPro" id="IPR050360">
    <property type="entry name" value="MFS_Sugar_Transporters"/>
</dbReference>
<evidence type="ECO:0000256" key="8">
    <source>
        <dbReference type="SAM" id="MobiDB-lite"/>
    </source>
</evidence>
<dbReference type="AlphaFoldDB" id="A0A423VH69"/>
<dbReference type="Pfam" id="PF00083">
    <property type="entry name" value="Sugar_tr"/>
    <property type="match status" value="1"/>
</dbReference>
<evidence type="ECO:0000256" key="3">
    <source>
        <dbReference type="ARBA" id="ARBA00022448"/>
    </source>
</evidence>
<evidence type="ECO:0000313" key="11">
    <source>
        <dbReference type="EMBL" id="ROV90379.1"/>
    </source>
</evidence>
<organism evidence="11 12">
    <name type="scientific">Cytospora schulzeri</name>
    <dbReference type="NCBI Taxonomy" id="448051"/>
    <lineage>
        <taxon>Eukaryota</taxon>
        <taxon>Fungi</taxon>
        <taxon>Dikarya</taxon>
        <taxon>Ascomycota</taxon>
        <taxon>Pezizomycotina</taxon>
        <taxon>Sordariomycetes</taxon>
        <taxon>Sordariomycetidae</taxon>
        <taxon>Diaporthales</taxon>
        <taxon>Cytosporaceae</taxon>
        <taxon>Cytospora</taxon>
    </lineage>
</organism>
<evidence type="ECO:0000256" key="5">
    <source>
        <dbReference type="ARBA" id="ARBA00022989"/>
    </source>
</evidence>
<dbReference type="InterPro" id="IPR036259">
    <property type="entry name" value="MFS_trans_sf"/>
</dbReference>
<gene>
    <name evidence="11" type="ORF">VMCG_09728</name>
</gene>
<feature type="transmembrane region" description="Helical" evidence="9">
    <location>
        <begin position="156"/>
        <end position="176"/>
    </location>
</feature>
<reference evidence="11 12" key="1">
    <citation type="submission" date="2015-09" db="EMBL/GenBank/DDBJ databases">
        <title>Host preference determinants of Valsa canker pathogens revealed by comparative genomics.</title>
        <authorList>
            <person name="Yin Z."/>
            <person name="Huang L."/>
        </authorList>
    </citation>
    <scope>NUCLEOTIDE SEQUENCE [LARGE SCALE GENOMIC DNA]</scope>
    <source>
        <strain evidence="11 12">03-1</strain>
    </source>
</reference>
<keyword evidence="12" id="KW-1185">Reference proteome</keyword>
<keyword evidence="5 9" id="KW-1133">Transmembrane helix</keyword>
<keyword evidence="6 9" id="KW-0472">Membrane</keyword>
<feature type="transmembrane region" description="Helical" evidence="9">
    <location>
        <begin position="345"/>
        <end position="368"/>
    </location>
</feature>
<dbReference type="STRING" id="356882.A0A423VH69"/>
<dbReference type="Proteomes" id="UP000283895">
    <property type="component" value="Unassembled WGS sequence"/>
</dbReference>
<dbReference type="OrthoDB" id="6133115at2759"/>
<feature type="transmembrane region" description="Helical" evidence="9">
    <location>
        <begin position="128"/>
        <end position="149"/>
    </location>
</feature>
<keyword evidence="4 9" id="KW-0812">Transmembrane</keyword>
<comment type="subcellular location">
    <subcellularLocation>
        <location evidence="1">Membrane</location>
        <topology evidence="1">Multi-pass membrane protein</topology>
    </subcellularLocation>
</comment>
<dbReference type="GO" id="GO:0005351">
    <property type="term" value="F:carbohydrate:proton symporter activity"/>
    <property type="evidence" value="ECO:0007669"/>
    <property type="project" value="TreeGrafter"/>
</dbReference>
<feature type="transmembrane region" description="Helical" evidence="9">
    <location>
        <begin position="320"/>
        <end position="338"/>
    </location>
</feature>
<evidence type="ECO:0000256" key="9">
    <source>
        <dbReference type="SAM" id="Phobius"/>
    </source>
</evidence>
<accession>A0A423VH69</accession>
<feature type="transmembrane region" description="Helical" evidence="9">
    <location>
        <begin position="374"/>
        <end position="398"/>
    </location>
</feature>
<dbReference type="InterPro" id="IPR003663">
    <property type="entry name" value="Sugar/inositol_transpt"/>
</dbReference>
<dbReference type="PANTHER" id="PTHR48022:SF64">
    <property type="entry name" value="MAJOR FACILITATOR SUPERFAMILY (MFS) PROFILE DOMAIN-CONTAINING PROTEIN"/>
    <property type="match status" value="1"/>
</dbReference>
<dbReference type="InterPro" id="IPR020846">
    <property type="entry name" value="MFS_dom"/>
</dbReference>
<sequence length="542" mass="60986">MGKPTFTLANREWPKVTWWRTKYMRSLYLFLWAAMLTSATNGYDGSLINGLQSMSQWQDYFHHPSPSIMGLLTASMSMGSMLAIPFVPYCADLLGRRAGVVIGCAIMLVGIALLSMGFHIAMFIIGRLLLGFGIAIAHGSAPLLIAELVHPQHRAVYSTIYNTLWYLGSLIGAWVSFGTENIVGNWSWRVPCLLQAIPSLFQIFFIWFVPESPRWLIARGKDDKAKRILARYHAQGDEDDDLVNVEFHEIQQTIALEQEYEKTSWSELWSTPGNRHRLLILVCFGLFSQWSGNALVSYYLSGVLETVGITDDKTKLEINGYLSIVQLVSAVAVCFFVDKIGRRPLFLTSCGGMLVSFIVETIGSAQYAKTQSSAAGNAVIVFIFIYYVFYNLGFCGLLVSYSTEILPYRIRAKGLTVMFLFVDIALWFNQYVNPIALDAITWKYYLVYNQYVNPIALDAITWKYYLVYVCWIAVETFVVWKWFIETKNTPLEEIAKYFDGDAAMVGGDAATEKARHLAGDDDGMDVSETKGDVPVLSHTPDV</sequence>
<dbReference type="GO" id="GO:0016020">
    <property type="term" value="C:membrane"/>
    <property type="evidence" value="ECO:0007669"/>
    <property type="project" value="UniProtKB-SubCell"/>
</dbReference>
<evidence type="ECO:0000256" key="7">
    <source>
        <dbReference type="RuleBase" id="RU003346"/>
    </source>
</evidence>
<dbReference type="Gene3D" id="1.20.1250.20">
    <property type="entry name" value="MFS general substrate transporter like domains"/>
    <property type="match status" value="2"/>
</dbReference>
<feature type="transmembrane region" description="Helical" evidence="9">
    <location>
        <begin position="99"/>
        <end position="122"/>
    </location>
</feature>
<dbReference type="NCBIfam" id="TIGR00879">
    <property type="entry name" value="SP"/>
    <property type="match status" value="1"/>
</dbReference>
<feature type="region of interest" description="Disordered" evidence="8">
    <location>
        <begin position="519"/>
        <end position="542"/>
    </location>
</feature>
<comment type="similarity">
    <text evidence="2 7">Belongs to the major facilitator superfamily. Sugar transporter (TC 2.A.1.1) family.</text>
</comment>
<proteinExistence type="inferred from homology"/>
<feature type="transmembrane region" description="Helical" evidence="9">
    <location>
        <begin position="465"/>
        <end position="484"/>
    </location>
</feature>
<evidence type="ECO:0000259" key="10">
    <source>
        <dbReference type="PROSITE" id="PS50850"/>
    </source>
</evidence>
<dbReference type="PROSITE" id="PS50850">
    <property type="entry name" value="MFS"/>
    <property type="match status" value="1"/>
</dbReference>
<evidence type="ECO:0000256" key="1">
    <source>
        <dbReference type="ARBA" id="ARBA00004141"/>
    </source>
</evidence>
<evidence type="ECO:0000313" key="12">
    <source>
        <dbReference type="Proteomes" id="UP000283895"/>
    </source>
</evidence>
<evidence type="ECO:0000256" key="2">
    <source>
        <dbReference type="ARBA" id="ARBA00010992"/>
    </source>
</evidence>
<protein>
    <recommendedName>
        <fullName evidence="10">Major facilitator superfamily (MFS) profile domain-containing protein</fullName>
    </recommendedName>
</protein>